<keyword evidence="5" id="KW-0547">Nucleotide-binding</keyword>
<dbReference type="GO" id="GO:0061503">
    <property type="term" value="F:tRNA threonylcarbamoyladenosine dehydratase"/>
    <property type="evidence" value="ECO:0007669"/>
    <property type="project" value="TreeGrafter"/>
</dbReference>
<dbReference type="InterPro" id="IPR000594">
    <property type="entry name" value="ThiF_NAD_FAD-bd"/>
</dbReference>
<comment type="subcellular location">
    <subcellularLocation>
        <location evidence="1">Mitochondrion outer membrane</location>
        <topology evidence="1">Multi-pass membrane protein</topology>
    </subcellularLocation>
</comment>
<keyword evidence="3" id="KW-0436">Ligase</keyword>
<evidence type="ECO:0000256" key="9">
    <source>
        <dbReference type="ARBA" id="ARBA00023128"/>
    </source>
</evidence>
<keyword evidence="4" id="KW-0812">Transmembrane</keyword>
<organism evidence="14 15">
    <name type="scientific">Phomopsis amygdali</name>
    <name type="common">Fusicoccum amygdali</name>
    <dbReference type="NCBI Taxonomy" id="1214568"/>
    <lineage>
        <taxon>Eukaryota</taxon>
        <taxon>Fungi</taxon>
        <taxon>Dikarya</taxon>
        <taxon>Ascomycota</taxon>
        <taxon>Pezizomycotina</taxon>
        <taxon>Sordariomycetes</taxon>
        <taxon>Sordariomycetidae</taxon>
        <taxon>Diaporthales</taxon>
        <taxon>Diaporthaceae</taxon>
        <taxon>Diaporthe</taxon>
    </lineage>
</organism>
<keyword evidence="8" id="KW-1133">Transmembrane helix</keyword>
<evidence type="ECO:0000313" key="15">
    <source>
        <dbReference type="Proteomes" id="UP001265746"/>
    </source>
</evidence>
<dbReference type="EMBL" id="JAUJFL010000006">
    <property type="protein sequence ID" value="KAK2601105.1"/>
    <property type="molecule type" value="Genomic_DNA"/>
</dbReference>
<keyword evidence="7" id="KW-0067">ATP-binding</keyword>
<dbReference type="FunFam" id="3.40.50.720:FF:000125">
    <property type="entry name" value="tRNA threonylcarbamoyladenosine dehydratase 2-like"/>
    <property type="match status" value="1"/>
</dbReference>
<feature type="compositionally biased region" description="Basic and acidic residues" evidence="12">
    <location>
        <begin position="457"/>
        <end position="468"/>
    </location>
</feature>
<evidence type="ECO:0000259" key="13">
    <source>
        <dbReference type="Pfam" id="PF00899"/>
    </source>
</evidence>
<evidence type="ECO:0000256" key="6">
    <source>
        <dbReference type="ARBA" id="ARBA00022787"/>
    </source>
</evidence>
<dbReference type="GO" id="GO:0005741">
    <property type="term" value="C:mitochondrial outer membrane"/>
    <property type="evidence" value="ECO:0007669"/>
    <property type="project" value="UniProtKB-SubCell"/>
</dbReference>
<dbReference type="Pfam" id="PF00899">
    <property type="entry name" value="ThiF"/>
    <property type="match status" value="1"/>
</dbReference>
<reference evidence="14" key="1">
    <citation type="submission" date="2023-06" db="EMBL/GenBank/DDBJ databases">
        <authorList>
            <person name="Noh H."/>
        </authorList>
    </citation>
    <scope>NUCLEOTIDE SEQUENCE</scope>
    <source>
        <strain evidence="14">DUCC20226</strain>
    </source>
</reference>
<feature type="region of interest" description="Disordered" evidence="12">
    <location>
        <begin position="457"/>
        <end position="479"/>
    </location>
</feature>
<comment type="function">
    <text evidence="11">Catalyzes the ATP-dependent dehydration of threonylcarbamoyladenosine at position 37 (t(6)A37) to form cyclic t(6)A37 (ct(6)A37) in tRNAs that read codons beginning with adenine.</text>
</comment>
<dbReference type="GO" id="GO:0061504">
    <property type="term" value="P:cyclic threonylcarbamoyladenosine biosynthetic process"/>
    <property type="evidence" value="ECO:0007669"/>
    <property type="project" value="TreeGrafter"/>
</dbReference>
<gene>
    <name evidence="14" type="ORF">N8I77_010577</name>
</gene>
<sequence length="917" mass="99720">MGFLSLFPFNGAAAVYDPAKQVLTITAEGEAQNFTYGYFFKRVPWTGGLRFELYGWSGPLRPGISPFQFSQRFTIPNLLLNDPSNTIIVVGSNHPDGETVEIQWTGFQPLIQNGKILPKIQDKMSSNAPQAPQTLDVGTPATINTLYGEPFTIGERFFPGVGATLHMDFDPQSLILTRAGIDGGELTGVTQVATYSTEGTGTPVIRKVYTVNVFVVDSVASHNDSSHDTSVVNGNSAATNGQNGKNGVVSATKSNEILSFLGRVFEAQTIAQKALPSARLLRVQATLPAGPFYPVTDPLRLSQLDVLFAADGGEYVTVRSTGWGEWAPPVVKKGTPILGLQTFAVENCKVEITQADQAVRDQVGTKSFFEVTLSKLLGTPQDGPYDPLYTFQMIDTSLISVNAVTGKTTMSGLLSRATSDSRFQLAATALVSGGIVAAGLLSYQRLSHEQRVSRLKDSIPNPSDDHPLQKLTSLGTIPAPDKEDIRTEALARRAQAGDFDDELILEQLARNRVFLTPEGLDKLRKSFVVVVGCGGVGSHATAAFARSGISKLRLVDFDQVTLSSLNRHAVATLADVGLPKVQCLQRRLRAIAPWVKFDLRLEKFDSDSADSLLAPWAEGGQKPDFVVDAIDNIDTKVALLKYCHDHQIEVISAMGAGCKSDPTRIIIGDISGTTDDALSRATRRRLKLQGVTHGIAAVYSTERTSDGKAQLLPLSDEEFQKGQVGDLGPLPDFRVRILPVLGTMPAIFGLTVANHVILKITGYPCDYVESKVSGKTFDSLFSAIQANEQRLVRAEPGAPADIALGLRIPLTHSEVAFLVEEMYRGRSVISGLPTSLFLIRWRKPQESILKTLGDGEDQQRWTTLKLSDLVCVTKKEFKIHEEQVLKGGKSPEDLYDAETVKRVEAKIAEVAEYERYR</sequence>
<dbReference type="Proteomes" id="UP001265746">
    <property type="component" value="Unassembled WGS sequence"/>
</dbReference>
<evidence type="ECO:0000256" key="10">
    <source>
        <dbReference type="ARBA" id="ARBA00023136"/>
    </source>
</evidence>
<evidence type="ECO:0000256" key="2">
    <source>
        <dbReference type="ARBA" id="ARBA00009919"/>
    </source>
</evidence>
<keyword evidence="15" id="KW-1185">Reference proteome</keyword>
<dbReference type="SUPFAM" id="SSF69572">
    <property type="entry name" value="Activating enzymes of the ubiquitin-like proteins"/>
    <property type="match status" value="1"/>
</dbReference>
<dbReference type="CDD" id="cd00755">
    <property type="entry name" value="YgdL_like"/>
    <property type="match status" value="1"/>
</dbReference>
<dbReference type="PANTHER" id="PTHR43267:SF2">
    <property type="entry name" value="TRNA THREONYLCARBAMOYLADENOSINE DEHYDRATASE 1-RELATED"/>
    <property type="match status" value="1"/>
</dbReference>
<dbReference type="GO" id="GO:0008641">
    <property type="term" value="F:ubiquitin-like modifier activating enzyme activity"/>
    <property type="evidence" value="ECO:0007669"/>
    <property type="project" value="InterPro"/>
</dbReference>
<dbReference type="PANTHER" id="PTHR43267">
    <property type="entry name" value="TRNA THREONYLCARBAMOYLADENOSINE DEHYDRATASE"/>
    <property type="match status" value="1"/>
</dbReference>
<keyword evidence="6" id="KW-1000">Mitochondrion outer membrane</keyword>
<protein>
    <recommendedName>
        <fullName evidence="13">THIF-type NAD/FAD binding fold domain-containing protein</fullName>
    </recommendedName>
</protein>
<dbReference type="GO" id="GO:0005524">
    <property type="term" value="F:ATP binding"/>
    <property type="evidence" value="ECO:0007669"/>
    <property type="project" value="UniProtKB-KW"/>
</dbReference>
<evidence type="ECO:0000256" key="4">
    <source>
        <dbReference type="ARBA" id="ARBA00022692"/>
    </source>
</evidence>
<evidence type="ECO:0000256" key="3">
    <source>
        <dbReference type="ARBA" id="ARBA00022598"/>
    </source>
</evidence>
<dbReference type="InterPro" id="IPR045886">
    <property type="entry name" value="ThiF/MoeB/HesA"/>
</dbReference>
<evidence type="ECO:0000313" key="14">
    <source>
        <dbReference type="EMBL" id="KAK2601105.1"/>
    </source>
</evidence>
<dbReference type="AlphaFoldDB" id="A0AAD9W159"/>
<feature type="domain" description="THIF-type NAD/FAD binding fold" evidence="13">
    <location>
        <begin position="510"/>
        <end position="771"/>
    </location>
</feature>
<keyword evidence="9" id="KW-0496">Mitochondrion</keyword>
<dbReference type="InterPro" id="IPR035985">
    <property type="entry name" value="Ubiquitin-activating_enz"/>
</dbReference>
<evidence type="ECO:0000256" key="8">
    <source>
        <dbReference type="ARBA" id="ARBA00022989"/>
    </source>
</evidence>
<evidence type="ECO:0000256" key="5">
    <source>
        <dbReference type="ARBA" id="ARBA00022741"/>
    </source>
</evidence>
<proteinExistence type="inferred from homology"/>
<evidence type="ECO:0000256" key="7">
    <source>
        <dbReference type="ARBA" id="ARBA00022840"/>
    </source>
</evidence>
<keyword evidence="10" id="KW-0472">Membrane</keyword>
<evidence type="ECO:0000256" key="11">
    <source>
        <dbReference type="ARBA" id="ARBA00060084"/>
    </source>
</evidence>
<comment type="similarity">
    <text evidence="2">Belongs to the HesA/MoeB/ThiF family.</text>
</comment>
<comment type="caution">
    <text evidence="14">The sequence shown here is derived from an EMBL/GenBank/DDBJ whole genome shotgun (WGS) entry which is preliminary data.</text>
</comment>
<accession>A0AAD9W159</accession>
<dbReference type="Gene3D" id="3.40.50.720">
    <property type="entry name" value="NAD(P)-binding Rossmann-like Domain"/>
    <property type="match status" value="1"/>
</dbReference>
<name>A0AAD9W159_PHOAM</name>
<evidence type="ECO:0000256" key="1">
    <source>
        <dbReference type="ARBA" id="ARBA00004374"/>
    </source>
</evidence>
<evidence type="ECO:0000256" key="12">
    <source>
        <dbReference type="SAM" id="MobiDB-lite"/>
    </source>
</evidence>